<dbReference type="AlphaFoldDB" id="A0A6C0ARG7"/>
<reference evidence="1" key="1">
    <citation type="journal article" date="2020" name="Nature">
        <title>Giant virus diversity and host interactions through global metagenomics.</title>
        <authorList>
            <person name="Schulz F."/>
            <person name="Roux S."/>
            <person name="Paez-Espino D."/>
            <person name="Jungbluth S."/>
            <person name="Walsh D.A."/>
            <person name="Denef V.J."/>
            <person name="McMahon K.D."/>
            <person name="Konstantinidis K.T."/>
            <person name="Eloe-Fadrosh E.A."/>
            <person name="Kyrpides N.C."/>
            <person name="Woyke T."/>
        </authorList>
    </citation>
    <scope>NUCLEOTIDE SEQUENCE</scope>
    <source>
        <strain evidence="1">GVMAG-S-1101165-79</strain>
    </source>
</reference>
<name>A0A6C0ARG7_9ZZZZ</name>
<evidence type="ECO:0000313" key="1">
    <source>
        <dbReference type="EMBL" id="QHS82384.1"/>
    </source>
</evidence>
<accession>A0A6C0ARG7</accession>
<proteinExistence type="predicted"/>
<dbReference type="EMBL" id="MN740765">
    <property type="protein sequence ID" value="QHS82384.1"/>
    <property type="molecule type" value="Genomic_DNA"/>
</dbReference>
<organism evidence="1">
    <name type="scientific">viral metagenome</name>
    <dbReference type="NCBI Taxonomy" id="1070528"/>
    <lineage>
        <taxon>unclassified sequences</taxon>
        <taxon>metagenomes</taxon>
        <taxon>organismal metagenomes</taxon>
    </lineage>
</organism>
<sequence length="245" mass="28308">MNTIEMNLKGFSDFEELKQTVADQGEIIRKQDIQITRLQDTVYQLLGGLFNQEKQSETIAMHLAVLKGDQELERPQDDPDYYTIWPTTRQGDALEKSMAELEKKFAAQTDKVADLTYKTKDNVMSLRYAVQKVTESLFDQETQQASWRNMRDLIMPNNQYWLDKSARDFTRPEHIYGDEAVHTSKWFTPTTRQGNVLEQKVADLETKMKKIGAIFAEKQHPVATLPVELVSPKKITNSKWLCGNE</sequence>
<protein>
    <submittedName>
        <fullName evidence="1">Uncharacterized protein</fullName>
    </submittedName>
</protein>